<evidence type="ECO:0000313" key="12">
    <source>
        <dbReference type="EMBL" id="GFO34503.1"/>
    </source>
</evidence>
<keyword evidence="5 9" id="KW-1133">Transmembrane helix</keyword>
<reference evidence="12 13" key="1">
    <citation type="journal article" date="2021" name="Elife">
        <title>Chloroplast acquisition without the gene transfer in kleptoplastic sea slugs, Plakobranchus ocellatus.</title>
        <authorList>
            <person name="Maeda T."/>
            <person name="Takahashi S."/>
            <person name="Yoshida T."/>
            <person name="Shimamura S."/>
            <person name="Takaki Y."/>
            <person name="Nagai Y."/>
            <person name="Toyoda A."/>
            <person name="Suzuki Y."/>
            <person name="Arimoto A."/>
            <person name="Ishii H."/>
            <person name="Satoh N."/>
            <person name="Nishiyama T."/>
            <person name="Hasebe M."/>
            <person name="Maruyama T."/>
            <person name="Minagawa J."/>
            <person name="Obokata J."/>
            <person name="Shigenobu S."/>
        </authorList>
    </citation>
    <scope>NUCLEOTIDE SEQUENCE [LARGE SCALE GENOMIC DNA]</scope>
</reference>
<comment type="caution">
    <text evidence="12">The sequence shown here is derived from an EMBL/GenBank/DDBJ whole genome shotgun (WGS) entry which is preliminary data.</text>
</comment>
<evidence type="ECO:0000313" key="13">
    <source>
        <dbReference type="Proteomes" id="UP000735302"/>
    </source>
</evidence>
<accession>A0AAV4CRN0</accession>
<dbReference type="SUPFAM" id="SSF50911">
    <property type="entry name" value="Mannose 6-phosphate receptor domain"/>
    <property type="match status" value="1"/>
</dbReference>
<evidence type="ECO:0000256" key="3">
    <source>
        <dbReference type="ARBA" id="ARBA00022692"/>
    </source>
</evidence>
<dbReference type="GO" id="GO:0019904">
    <property type="term" value="F:protein domain specific binding"/>
    <property type="evidence" value="ECO:0007669"/>
    <property type="project" value="InterPro"/>
</dbReference>
<dbReference type="AlphaFoldDB" id="A0AAV4CRN0"/>
<evidence type="ECO:0000256" key="7">
    <source>
        <dbReference type="ARBA" id="ARBA00023157"/>
    </source>
</evidence>
<dbReference type="PANTHER" id="PTHR15071">
    <property type="entry name" value="MANNOSE-6-PHOSPHATE RECEPTOR FAMILY MEMBER"/>
    <property type="match status" value="1"/>
</dbReference>
<dbReference type="Pfam" id="PF02157">
    <property type="entry name" value="Man-6-P_recep"/>
    <property type="match status" value="1"/>
</dbReference>
<evidence type="ECO:0000256" key="1">
    <source>
        <dbReference type="ARBA" id="ARBA00004308"/>
    </source>
</evidence>
<evidence type="ECO:0000256" key="6">
    <source>
        <dbReference type="ARBA" id="ARBA00023136"/>
    </source>
</evidence>
<comment type="subcellular location">
    <subcellularLocation>
        <location evidence="1">Endomembrane system</location>
    </subcellularLocation>
</comment>
<keyword evidence="6 9" id="KW-0472">Membrane</keyword>
<organism evidence="12 13">
    <name type="scientific">Plakobranchus ocellatus</name>
    <dbReference type="NCBI Taxonomy" id="259542"/>
    <lineage>
        <taxon>Eukaryota</taxon>
        <taxon>Metazoa</taxon>
        <taxon>Spiralia</taxon>
        <taxon>Lophotrochozoa</taxon>
        <taxon>Mollusca</taxon>
        <taxon>Gastropoda</taxon>
        <taxon>Heterobranchia</taxon>
        <taxon>Euthyneura</taxon>
        <taxon>Panpulmonata</taxon>
        <taxon>Sacoglossa</taxon>
        <taxon>Placobranchoidea</taxon>
        <taxon>Plakobranchidae</taxon>
        <taxon>Plakobranchus</taxon>
    </lineage>
</organism>
<evidence type="ECO:0000256" key="2">
    <source>
        <dbReference type="ARBA" id="ARBA00022448"/>
    </source>
</evidence>
<keyword evidence="13" id="KW-1185">Reference proteome</keyword>
<evidence type="ECO:0000256" key="10">
    <source>
        <dbReference type="SAM" id="SignalP"/>
    </source>
</evidence>
<gene>
    <name evidence="12" type="ORF">PoB_006100800</name>
</gene>
<dbReference type="InterPro" id="IPR028927">
    <property type="entry name" value="Man-6-P_rcpt"/>
</dbReference>
<dbReference type="Proteomes" id="UP000735302">
    <property type="component" value="Unassembled WGS sequence"/>
</dbReference>
<dbReference type="InterPro" id="IPR000296">
    <property type="entry name" value="Man-6-P_rcpt_cation_dep"/>
</dbReference>
<evidence type="ECO:0000259" key="11">
    <source>
        <dbReference type="PROSITE" id="PS51914"/>
    </source>
</evidence>
<evidence type="ECO:0000256" key="5">
    <source>
        <dbReference type="ARBA" id="ARBA00022989"/>
    </source>
</evidence>
<evidence type="ECO:0000256" key="8">
    <source>
        <dbReference type="ARBA" id="ARBA00023180"/>
    </source>
</evidence>
<dbReference type="InterPro" id="IPR009011">
    <property type="entry name" value="Man6P_isomerase_rcpt-bd_dom_sf"/>
</dbReference>
<evidence type="ECO:0000256" key="4">
    <source>
        <dbReference type="ARBA" id="ARBA00022729"/>
    </source>
</evidence>
<keyword evidence="2" id="KW-0813">Transport</keyword>
<dbReference type="PRINTS" id="PR00715">
    <property type="entry name" value="MAN6PRECEPTR"/>
</dbReference>
<evidence type="ECO:0000256" key="9">
    <source>
        <dbReference type="SAM" id="Phobius"/>
    </source>
</evidence>
<feature type="signal peptide" evidence="10">
    <location>
        <begin position="1"/>
        <end position="37"/>
    </location>
</feature>
<feature type="domain" description="MRH" evidence="11">
    <location>
        <begin position="40"/>
        <end position="198"/>
    </location>
</feature>
<dbReference type="InterPro" id="IPR044865">
    <property type="entry name" value="MRH_dom"/>
</dbReference>
<feature type="transmembrane region" description="Helical" evidence="9">
    <location>
        <begin position="206"/>
        <end position="228"/>
    </location>
</feature>
<keyword evidence="12" id="KW-0675">Receptor</keyword>
<dbReference type="Gene3D" id="2.70.130.10">
    <property type="entry name" value="Mannose-6-phosphate receptor binding domain"/>
    <property type="match status" value="1"/>
</dbReference>
<dbReference type="PANTHER" id="PTHR15071:SF29">
    <property type="entry name" value="CATION-DEPENDENT MANNOSE-6-PHOSPHATE RECEPTOR"/>
    <property type="match status" value="1"/>
</dbReference>
<dbReference type="EMBL" id="BLXT01006904">
    <property type="protein sequence ID" value="GFO34503.1"/>
    <property type="molecule type" value="Genomic_DNA"/>
</dbReference>
<name>A0AAV4CRN0_9GAST</name>
<keyword evidence="7" id="KW-1015">Disulfide bond</keyword>
<proteinExistence type="predicted"/>
<feature type="chain" id="PRO_5043999794" evidence="10">
    <location>
        <begin position="38"/>
        <end position="298"/>
    </location>
</feature>
<keyword evidence="3 9" id="KW-0812">Transmembrane</keyword>
<sequence>MAVSKSVTAGRGWFPSLLFIVKSCLVLTVALTAATNAAEDLCQFTKYKESKSLEASKKRLSPLVGKTFKSRDKNNYEYTVGICANVAKLFDDVKLENVAVMQQKLDEEGKLTQDFHDVGNLKDTHIMTGSDWILLEYKSEEKYQTHCNSEGKRSTIMIACDENVGDSDARMVFIEEENGKHDSCYYLFEMKHKAVCPVPSAEGLSVGSILVIIFISLTAVYLIVGFLYSRFVLGAKGMEQIPNYEFWKDFGNLQADGCDFLCRTKDRRRSGGFGGIGDDQLDQTDDIGVVHDENLLPM</sequence>
<dbReference type="GO" id="GO:0006622">
    <property type="term" value="P:protein targeting to lysosome"/>
    <property type="evidence" value="ECO:0007669"/>
    <property type="project" value="InterPro"/>
</dbReference>
<keyword evidence="4 10" id="KW-0732">Signal</keyword>
<protein>
    <submittedName>
        <fullName evidence="12">Cation-dependent mannose-6-phosphate receptor-like</fullName>
    </submittedName>
</protein>
<dbReference type="GO" id="GO:0005768">
    <property type="term" value="C:endosome"/>
    <property type="evidence" value="ECO:0007669"/>
    <property type="project" value="InterPro"/>
</dbReference>
<dbReference type="GO" id="GO:0005802">
    <property type="term" value="C:trans-Golgi network"/>
    <property type="evidence" value="ECO:0007669"/>
    <property type="project" value="TreeGrafter"/>
</dbReference>
<keyword evidence="8" id="KW-0325">Glycoprotein</keyword>
<dbReference type="PROSITE" id="PS51914">
    <property type="entry name" value="MRH"/>
    <property type="match status" value="1"/>
</dbReference>